<keyword evidence="2" id="KW-1185">Reference proteome</keyword>
<organism evidence="1 2">
    <name type="scientific">Gordonia defluvii</name>
    <dbReference type="NCBI Taxonomy" id="283718"/>
    <lineage>
        <taxon>Bacteria</taxon>
        <taxon>Bacillati</taxon>
        <taxon>Actinomycetota</taxon>
        <taxon>Actinomycetes</taxon>
        <taxon>Mycobacteriales</taxon>
        <taxon>Gordoniaceae</taxon>
        <taxon>Gordonia</taxon>
    </lineage>
</organism>
<dbReference type="Proteomes" id="UP001501035">
    <property type="component" value="Unassembled WGS sequence"/>
</dbReference>
<dbReference type="EMBL" id="BAAAVS010000006">
    <property type="protein sequence ID" value="GAA3026138.1"/>
    <property type="molecule type" value="Genomic_DNA"/>
</dbReference>
<evidence type="ECO:0000313" key="2">
    <source>
        <dbReference type="Proteomes" id="UP001501035"/>
    </source>
</evidence>
<dbReference type="RefSeq" id="WP_290705918.1">
    <property type="nucleotide sequence ID" value="NZ_BAAAVS010000006.1"/>
</dbReference>
<reference evidence="2" key="1">
    <citation type="journal article" date="2019" name="Int. J. Syst. Evol. Microbiol.">
        <title>The Global Catalogue of Microorganisms (GCM) 10K type strain sequencing project: providing services to taxonomists for standard genome sequencing and annotation.</title>
        <authorList>
            <consortium name="The Broad Institute Genomics Platform"/>
            <consortium name="The Broad Institute Genome Sequencing Center for Infectious Disease"/>
            <person name="Wu L."/>
            <person name="Ma J."/>
        </authorList>
    </citation>
    <scope>NUCLEOTIDE SEQUENCE [LARGE SCALE GENOMIC DNA]</scope>
    <source>
        <strain evidence="2">JCM 14234</strain>
    </source>
</reference>
<sequence length="120" mass="12711">MIAEASDGGVDKDRDQVSQVNNLIAQIDDRGRRTPGMTAIRWGGEVITYRSLCDRMHAYEAVVSRAGLSERAGLSAALMSLLPERARSLGAVGKAEWVADALAWLGRGSADSTARLPAAG</sequence>
<gene>
    <name evidence="1" type="ORF">GCM10010528_04890</name>
</gene>
<name>A0ABP6KXH3_9ACTN</name>
<protein>
    <submittedName>
        <fullName evidence="1">Uncharacterized protein</fullName>
    </submittedName>
</protein>
<comment type="caution">
    <text evidence="1">The sequence shown here is derived from an EMBL/GenBank/DDBJ whole genome shotgun (WGS) entry which is preliminary data.</text>
</comment>
<accession>A0ABP6KXH3</accession>
<evidence type="ECO:0000313" key="1">
    <source>
        <dbReference type="EMBL" id="GAA3026138.1"/>
    </source>
</evidence>
<proteinExistence type="predicted"/>